<proteinExistence type="predicted"/>
<dbReference type="EMBL" id="AP019377">
    <property type="protein sequence ID" value="BBH94700.1"/>
    <property type="molecule type" value="Genomic_DNA"/>
</dbReference>
<organism evidence="1">
    <name type="scientific">Thermogemmatispora argillosa</name>
    <dbReference type="NCBI Taxonomy" id="2045280"/>
    <lineage>
        <taxon>Bacteria</taxon>
        <taxon>Bacillati</taxon>
        <taxon>Chloroflexota</taxon>
        <taxon>Ktedonobacteria</taxon>
        <taxon>Thermogemmatisporales</taxon>
        <taxon>Thermogemmatisporaceae</taxon>
        <taxon>Thermogemmatispora</taxon>
    </lineage>
</organism>
<evidence type="ECO:0000313" key="1">
    <source>
        <dbReference type="EMBL" id="BBH94700.1"/>
    </source>
</evidence>
<sequence>MLSISYVAPGRCALYGLLSRVDSGLDSLAFEGAQAELLSLEKGERKRLAASNGRPLLTTRIDRDGKLLFSSVSPGRYTLLLHLSTGDLVIEELHIDMCEVV</sequence>
<accession>A0A455T4D6</accession>
<name>A0A455T4D6_9CHLR</name>
<gene>
    <name evidence="1" type="ORF">KTA_28990</name>
</gene>
<dbReference type="AlphaFoldDB" id="A0A455T4D6"/>
<evidence type="ECO:0008006" key="2">
    <source>
        <dbReference type="Google" id="ProtNLM"/>
    </source>
</evidence>
<reference evidence="1" key="1">
    <citation type="submission" date="2018-12" db="EMBL/GenBank/DDBJ databases">
        <title>Novel natural products biosynthetic potential of the class Ktedonobacteria.</title>
        <authorList>
            <person name="Zheng Y."/>
            <person name="Saitou A."/>
            <person name="Wang C.M."/>
            <person name="Toyoda A."/>
            <person name="Minakuchi Y."/>
            <person name="Sekiguchi Y."/>
            <person name="Ueda K."/>
            <person name="Takano H."/>
            <person name="Sakai Y."/>
            <person name="Yokota A."/>
            <person name="Yabe S."/>
        </authorList>
    </citation>
    <scope>NUCLEOTIDE SEQUENCE</scope>
    <source>
        <strain evidence="1">A3-2</strain>
    </source>
</reference>
<protein>
    <recommendedName>
        <fullName evidence="2">Rhamnogalacturonan lyase domain-containing protein</fullName>
    </recommendedName>
</protein>